<organism evidence="1 3">
    <name type="scientific">Alkalihalobacillus alcalophilus ATCC 27647 = CGMCC 1.3604</name>
    <dbReference type="NCBI Taxonomy" id="1218173"/>
    <lineage>
        <taxon>Bacteria</taxon>
        <taxon>Bacillati</taxon>
        <taxon>Bacillota</taxon>
        <taxon>Bacilli</taxon>
        <taxon>Bacillales</taxon>
        <taxon>Bacillaceae</taxon>
        <taxon>Alkalihalobacillus</taxon>
    </lineage>
</organism>
<protein>
    <submittedName>
        <fullName evidence="1">Uncharacterized protein</fullName>
    </submittedName>
</protein>
<keyword evidence="3" id="KW-1185">Reference proteome</keyword>
<dbReference type="Proteomes" id="UP000002754">
    <property type="component" value="Unassembled WGS sequence"/>
</dbReference>
<dbReference type="AlphaFoldDB" id="A0A094WHJ2"/>
<evidence type="ECO:0000313" key="4">
    <source>
        <dbReference type="Proteomes" id="UP000297014"/>
    </source>
</evidence>
<sequence length="253" mass="29992">MNRKRLEEDFDKQILLLKGIRNEEKYVKDIENQLLYFTNAEVFRKIGRETKNDLFGDTLEGYYISPNKPKDNFLNINKGQDSGFDKEYLAKIYAWMKEVYICSFFYITLDEFENNTIPKSILNVFDNEFSGRKIAVFHGVQDLLDGLIREQGKEGYSWANYVHYQGIEEDPIFEEREYDEDPRIGYLLKRKGLYHNQREFRICYHKNCFSETFIKENKSGFNLYFGNIGKNGVPSVTVIDDVRSLKYLSIENK</sequence>
<evidence type="ECO:0000313" key="1">
    <source>
        <dbReference type="EMBL" id="KGA97234.1"/>
    </source>
</evidence>
<reference evidence="2 4" key="2">
    <citation type="submission" date="2014-01" db="EMBL/GenBank/DDBJ databases">
        <title>Draft genome sequencing of Bacillus alcalophilus CGMCC 1.3604.</title>
        <authorList>
            <person name="Yang J."/>
            <person name="Diao L."/>
            <person name="Yang S."/>
        </authorList>
    </citation>
    <scope>NUCLEOTIDE SEQUENCE [LARGE SCALE GENOMIC DNA]</scope>
    <source>
        <strain evidence="2 4">CGMCC 1.3604</strain>
    </source>
</reference>
<name>A0A094WHJ2_ALKAL</name>
<evidence type="ECO:0000313" key="2">
    <source>
        <dbReference type="EMBL" id="THG89531.1"/>
    </source>
</evidence>
<proteinExistence type="predicted"/>
<dbReference type="EMBL" id="JALP01000220">
    <property type="protein sequence ID" value="THG89531.1"/>
    <property type="molecule type" value="Genomic_DNA"/>
</dbReference>
<reference evidence="1 3" key="1">
    <citation type="journal article" date="2014" name="Genome Announc.">
        <title>Draft Genome Sequence of Bacillus alcalophilus AV1934, a Classic Alkaliphile Isolated from Human Feces in 1934.</title>
        <authorList>
            <person name="Attie O."/>
            <person name="Jayaprakash A."/>
            <person name="Shah H."/>
            <person name="Paulsen I.T."/>
            <person name="Morino M."/>
            <person name="Takahashi Y."/>
            <person name="Narumi I."/>
            <person name="Sachidanandam R."/>
            <person name="Satoh K."/>
            <person name="Ito M."/>
            <person name="Krulwich T.A."/>
        </authorList>
    </citation>
    <scope>NUCLEOTIDE SEQUENCE [LARGE SCALE GENOMIC DNA]</scope>
    <source>
        <strain evidence="1 3">AV1934</strain>
    </source>
</reference>
<comment type="caution">
    <text evidence="1">The sequence shown here is derived from an EMBL/GenBank/DDBJ whole genome shotgun (WGS) entry which is preliminary data.</text>
</comment>
<dbReference type="RefSeq" id="WP_003322769.1">
    <property type="nucleotide sequence ID" value="NZ_ALPT02000034.1"/>
</dbReference>
<evidence type="ECO:0000313" key="3">
    <source>
        <dbReference type="Proteomes" id="UP000002754"/>
    </source>
</evidence>
<dbReference type="EMBL" id="ALPT02000034">
    <property type="protein sequence ID" value="KGA97234.1"/>
    <property type="molecule type" value="Genomic_DNA"/>
</dbReference>
<dbReference type="Proteomes" id="UP000297014">
    <property type="component" value="Unassembled WGS sequence"/>
</dbReference>
<dbReference type="eggNOG" id="ENOG5033U9K">
    <property type="taxonomic scope" value="Bacteria"/>
</dbReference>
<dbReference type="OrthoDB" id="2991058at2"/>
<accession>A0A094WHJ2</accession>
<gene>
    <name evidence="2" type="ORF">AJ85_17035</name>
    <name evidence="1" type="ORF">BALCAV_0211555</name>
</gene>